<keyword evidence="2" id="KW-0902">Two-component regulatory system</keyword>
<evidence type="ECO:0000259" key="6">
    <source>
        <dbReference type="PROSITE" id="PS50110"/>
    </source>
</evidence>
<dbReference type="InterPro" id="IPR000014">
    <property type="entry name" value="PAS"/>
</dbReference>
<evidence type="ECO:0000259" key="7">
    <source>
        <dbReference type="PROSITE" id="PS50113"/>
    </source>
</evidence>
<dbReference type="SUPFAM" id="SSF55874">
    <property type="entry name" value="ATPase domain of HSP90 chaperone/DNA topoisomerase II/histidine kinase"/>
    <property type="match status" value="1"/>
</dbReference>
<evidence type="ECO:0000256" key="2">
    <source>
        <dbReference type="ARBA" id="ARBA00023012"/>
    </source>
</evidence>
<keyword evidence="1 3" id="KW-0597">Phosphoprotein</keyword>
<dbReference type="OrthoDB" id="60033at2759"/>
<dbReference type="FunFam" id="3.30.450.20:FF:000099">
    <property type="entry name" value="Sensory box sensor histidine kinase"/>
    <property type="match status" value="1"/>
</dbReference>
<dbReference type="Pfam" id="PF08447">
    <property type="entry name" value="PAS_3"/>
    <property type="match status" value="1"/>
</dbReference>
<evidence type="ECO:0000259" key="5">
    <source>
        <dbReference type="PROSITE" id="PS50109"/>
    </source>
</evidence>
<evidence type="ECO:0008006" key="10">
    <source>
        <dbReference type="Google" id="ProtNLM"/>
    </source>
</evidence>
<dbReference type="PROSITE" id="PS50110">
    <property type="entry name" value="RESPONSE_REGULATORY"/>
    <property type="match status" value="1"/>
</dbReference>
<dbReference type="PROSITE" id="PS50113">
    <property type="entry name" value="PAC"/>
    <property type="match status" value="1"/>
</dbReference>
<dbReference type="PANTHER" id="PTHR45339:SF1">
    <property type="entry name" value="HYBRID SIGNAL TRANSDUCTION HISTIDINE KINASE J"/>
    <property type="match status" value="1"/>
</dbReference>
<dbReference type="CDD" id="cd00082">
    <property type="entry name" value="HisKA"/>
    <property type="match status" value="1"/>
</dbReference>
<dbReference type="Pfam" id="PF00512">
    <property type="entry name" value="HisKA"/>
    <property type="match status" value="1"/>
</dbReference>
<reference evidence="8" key="1">
    <citation type="submission" date="2020-10" db="EMBL/GenBank/DDBJ databases">
        <title>Genome Sequence of Monilinia vaccinii-corymbosi Sheds Light on Mummy Berry Disease Infection of Blueberry and Mating Type.</title>
        <authorList>
            <person name="Yow A.G."/>
            <person name="Zhang Y."/>
            <person name="Bansal K."/>
            <person name="Eacker S.M."/>
            <person name="Sullivan S."/>
            <person name="Liachko I."/>
            <person name="Cubeta M.A."/>
            <person name="Rollins J.A."/>
            <person name="Ashrafi H."/>
        </authorList>
    </citation>
    <scope>NUCLEOTIDE SEQUENCE</scope>
    <source>
        <strain evidence="8">RL-1</strain>
    </source>
</reference>
<name>A0A8A3NT22_9HELO</name>
<feature type="domain" description="PAC" evidence="7">
    <location>
        <begin position="395"/>
        <end position="447"/>
    </location>
</feature>
<evidence type="ECO:0000256" key="1">
    <source>
        <dbReference type="ARBA" id="ARBA00022553"/>
    </source>
</evidence>
<dbReference type="Gene3D" id="3.30.450.20">
    <property type="entry name" value="PAS domain"/>
    <property type="match status" value="1"/>
</dbReference>
<dbReference type="InterPro" id="IPR000700">
    <property type="entry name" value="PAS-assoc_C"/>
</dbReference>
<dbReference type="Gene3D" id="3.40.50.2300">
    <property type="match status" value="1"/>
</dbReference>
<dbReference type="SMART" id="SM00448">
    <property type="entry name" value="REC"/>
    <property type="match status" value="1"/>
</dbReference>
<dbReference type="SMART" id="SM00086">
    <property type="entry name" value="PAC"/>
    <property type="match status" value="1"/>
</dbReference>
<sequence length="1076" mass="120364">MHGEKNAKESRSPGSNQVDIDLQLSILKYLPTPVLVLDQNRKTLWVNRKAGALLGNSDSSTGSDGVILGKNVDELGARLSNDRSWAPVLDNFELSRSGDDPRHDGDLTLPSVLDGVVNDAFEIKDHHISFRVNIEVLSVDHGVYFILSFELRDSANLCATSASTPNEERRRDSSTARMKERNFCHLRKAVFDNIDKAAFLLTADEGFYLSNRKARDILGDDMGGKNGCDGAAFRATLIFWDEAYDHQLSPDEHPGTVLIRTQQPFAKYRCGIVHPISGDRMITLITGECLCDETTGTFLGAIFWCEDIQDFGEYLIEKQQTQLRSHETICDLIPHLVWTTTPDGHCDWYSRRWYEYTGLSKEECLETGYRRVVHPEDLSLLVEKWAEARRVVKDCEIEIRYRRHDGVYRWMQMRACPLLDNNGNVLKWYGTNTDITDTVISRIEAKRNKHQILSVLAHAEVNLFCVNENSLITMVEGGMLWGTKTEQPCLNKASFIGKNIIEVMRSTQSGGVPEHENSILELLAGKIEMKTCEERIGGRSYRTRLVADLEHNSDNGGQGPKVIGCFGLSIDITDVEKRAQLEMDNTRLIIEEQAAKDSSKMKSQFLANGIIGMVDLLSEDATLTTSQREYVSSIKLSGRALLSIVNDILDFSKIESGRLDIEEVPFNLFSTVTELCKLLSIFAHQKNIEFMYENEFEESLEVVGDPGRIRQVLSNLLTNALKYTENGSITISGKGKRIPQSNGIRNDRIELANLMSGTITLESEQGVGSTATFTIPLKISSYCGYPQYFTAPTQVRFPFTDHNSNRSSRSGSVPSIPHLPNIDQGPMRQQIINEKISTSDTNHVLPPDLRDGKSKREDGIRLSVGERAEFLILVVEDNAINQTIALKTIRNLGFQATAVWNGREALSYLSNPGPSKPKPDIILMDVQMPIMDGYEATRILRTNKEFQRDWSHSMDLPGATRNVVISRSADNSTADSKSPDSRIEHKLTTHQTKGKVKDIPIIAMTASAIQGDQEKCLEAGMDGYLSKPVEKARLEETLLHWVEKVRKEREHTNACAPGSDAKHGKSDSGVMLEGLT</sequence>
<feature type="domain" description="Response regulatory" evidence="6">
    <location>
        <begin position="871"/>
        <end position="1042"/>
    </location>
</feature>
<dbReference type="AlphaFoldDB" id="A0A8A3NT22"/>
<dbReference type="PROSITE" id="PS50109">
    <property type="entry name" value="HIS_KIN"/>
    <property type="match status" value="1"/>
</dbReference>
<organism evidence="8 9">
    <name type="scientific">Monilinia vaccinii-corymbosi</name>
    <dbReference type="NCBI Taxonomy" id="61207"/>
    <lineage>
        <taxon>Eukaryota</taxon>
        <taxon>Fungi</taxon>
        <taxon>Dikarya</taxon>
        <taxon>Ascomycota</taxon>
        <taxon>Pezizomycotina</taxon>
        <taxon>Leotiomycetes</taxon>
        <taxon>Helotiales</taxon>
        <taxon>Sclerotiniaceae</taxon>
        <taxon>Monilinia</taxon>
    </lineage>
</organism>
<dbReference type="InterPro" id="IPR003661">
    <property type="entry name" value="HisK_dim/P_dom"/>
</dbReference>
<feature type="modified residue" description="4-aspartylphosphate" evidence="3">
    <location>
        <position position="925"/>
    </location>
</feature>
<evidence type="ECO:0000313" key="9">
    <source>
        <dbReference type="Proteomes" id="UP000672032"/>
    </source>
</evidence>
<proteinExistence type="predicted"/>
<feature type="region of interest" description="Disordered" evidence="4">
    <location>
        <begin position="800"/>
        <end position="824"/>
    </location>
</feature>
<dbReference type="GO" id="GO:0000155">
    <property type="term" value="F:phosphorelay sensor kinase activity"/>
    <property type="evidence" value="ECO:0007669"/>
    <property type="project" value="InterPro"/>
</dbReference>
<protein>
    <recommendedName>
        <fullName evidence="10">Histidine kinase</fullName>
    </recommendedName>
</protein>
<dbReference type="Pfam" id="PF00072">
    <property type="entry name" value="Response_reg"/>
    <property type="match status" value="1"/>
</dbReference>
<dbReference type="SMART" id="SM00091">
    <property type="entry name" value="PAS"/>
    <property type="match status" value="3"/>
</dbReference>
<dbReference type="InterPro" id="IPR013655">
    <property type="entry name" value="PAS_fold_3"/>
</dbReference>
<dbReference type="CDD" id="cd17546">
    <property type="entry name" value="REC_hyHK_CKI1_RcsC-like"/>
    <property type="match status" value="1"/>
</dbReference>
<dbReference type="InterPro" id="IPR001610">
    <property type="entry name" value="PAC"/>
</dbReference>
<dbReference type="InterPro" id="IPR011006">
    <property type="entry name" value="CheY-like_superfamily"/>
</dbReference>
<dbReference type="CDD" id="cd00130">
    <property type="entry name" value="PAS"/>
    <property type="match status" value="1"/>
</dbReference>
<evidence type="ECO:0000313" key="8">
    <source>
        <dbReference type="EMBL" id="QSZ28603.1"/>
    </source>
</evidence>
<evidence type="ECO:0000256" key="3">
    <source>
        <dbReference type="PROSITE-ProRule" id="PRU00169"/>
    </source>
</evidence>
<dbReference type="InterPro" id="IPR036097">
    <property type="entry name" value="HisK_dim/P_sf"/>
</dbReference>
<dbReference type="EMBL" id="CP063405">
    <property type="protein sequence ID" value="QSZ28603.1"/>
    <property type="molecule type" value="Genomic_DNA"/>
</dbReference>
<dbReference type="InterPro" id="IPR005467">
    <property type="entry name" value="His_kinase_dom"/>
</dbReference>
<keyword evidence="9" id="KW-1185">Reference proteome</keyword>
<dbReference type="Gene3D" id="1.10.287.130">
    <property type="match status" value="1"/>
</dbReference>
<evidence type="ECO:0000256" key="4">
    <source>
        <dbReference type="SAM" id="MobiDB-lite"/>
    </source>
</evidence>
<dbReference type="NCBIfam" id="TIGR00229">
    <property type="entry name" value="sensory_box"/>
    <property type="match status" value="1"/>
</dbReference>
<dbReference type="Proteomes" id="UP000672032">
    <property type="component" value="Chromosome 1"/>
</dbReference>
<feature type="domain" description="Histidine kinase" evidence="5">
    <location>
        <begin position="608"/>
        <end position="732"/>
    </location>
</feature>
<dbReference type="InterPro" id="IPR036890">
    <property type="entry name" value="HATPase_C_sf"/>
</dbReference>
<feature type="region of interest" description="Disordered" evidence="4">
    <location>
        <begin position="1049"/>
        <end position="1076"/>
    </location>
</feature>
<dbReference type="PANTHER" id="PTHR45339">
    <property type="entry name" value="HYBRID SIGNAL TRANSDUCTION HISTIDINE KINASE J"/>
    <property type="match status" value="1"/>
</dbReference>
<dbReference type="SUPFAM" id="SSF52172">
    <property type="entry name" value="CheY-like"/>
    <property type="match status" value="1"/>
</dbReference>
<dbReference type="InterPro" id="IPR035965">
    <property type="entry name" value="PAS-like_dom_sf"/>
</dbReference>
<dbReference type="SUPFAM" id="SSF47384">
    <property type="entry name" value="Homodimeric domain of signal transducing histidine kinase"/>
    <property type="match status" value="1"/>
</dbReference>
<dbReference type="Gene3D" id="3.30.565.10">
    <property type="entry name" value="Histidine kinase-like ATPase, C-terminal domain"/>
    <property type="match status" value="1"/>
</dbReference>
<dbReference type="SMART" id="SM00388">
    <property type="entry name" value="HisKA"/>
    <property type="match status" value="1"/>
</dbReference>
<accession>A0A8A3NT22</accession>
<dbReference type="InterPro" id="IPR001789">
    <property type="entry name" value="Sig_transdc_resp-reg_receiver"/>
</dbReference>
<gene>
    <name evidence="8" type="ORF">DSL72_003102</name>
</gene>
<dbReference type="SUPFAM" id="SSF55785">
    <property type="entry name" value="PYP-like sensor domain (PAS domain)"/>
    <property type="match status" value="1"/>
</dbReference>